<proteinExistence type="predicted"/>
<protein>
    <submittedName>
        <fullName evidence="1">Uncharacterized protein</fullName>
    </submittedName>
</protein>
<dbReference type="EMBL" id="BK014676">
    <property type="protein sequence ID" value="DAD67409.1"/>
    <property type="molecule type" value="Genomic_DNA"/>
</dbReference>
<organism evidence="1">
    <name type="scientific">Siphoviridae sp. ctt5z12</name>
    <dbReference type="NCBI Taxonomy" id="2823604"/>
    <lineage>
        <taxon>Viruses</taxon>
        <taxon>Duplodnaviria</taxon>
        <taxon>Heunggongvirae</taxon>
        <taxon>Uroviricota</taxon>
        <taxon>Caudoviricetes</taxon>
    </lineage>
</organism>
<reference evidence="1" key="1">
    <citation type="journal article" date="2021" name="Proc. Natl. Acad. Sci. U.S.A.">
        <title>A Catalog of Tens of Thousands of Viruses from Human Metagenomes Reveals Hidden Associations with Chronic Diseases.</title>
        <authorList>
            <person name="Tisza M.J."/>
            <person name="Buck C.B."/>
        </authorList>
    </citation>
    <scope>NUCLEOTIDE SEQUENCE</scope>
    <source>
        <strain evidence="1">Ctt5z12</strain>
    </source>
</reference>
<accession>A0A8S5LBX4</accession>
<sequence>MDASYDLHFDFDADGGADFFKNVSAFIASLDELNVAICSYVDSEITTRVILEGVENGSLKAKVKDVLKSIDSGKIRSYVKDPKDAIADFLIKAKDKLIELLEDDPKQLPNKADEIVCEIIEDSELKSYGYKRNKTPLLQAMSGLSQSAKGFKMPPRINLKGKEREVKGGYEFSADDLDGAIEQKSEFRGAFIIKKPDLAGASKWTIINGAAIDVKIIDEAWLKKLKSQEIALRYGDKIAGTLISKSVIDADLNVVSTDYYLDDILGIEAPKSAEQRNLEIKE</sequence>
<evidence type="ECO:0000313" key="1">
    <source>
        <dbReference type="EMBL" id="DAD67409.1"/>
    </source>
</evidence>
<name>A0A8S5LBX4_9CAUD</name>